<evidence type="ECO:0000313" key="2">
    <source>
        <dbReference type="Proteomes" id="UP000245647"/>
    </source>
</evidence>
<name>A0A2U2P9Z1_9SPHI</name>
<reference evidence="1 2" key="1">
    <citation type="submission" date="2018-04" db="EMBL/GenBank/DDBJ databases">
        <title>Pedobacter chongqingensis sp. nov., isolated from a rottenly hemp rope.</title>
        <authorList>
            <person name="Cai Y."/>
        </authorList>
    </citation>
    <scope>NUCLEOTIDE SEQUENCE [LARGE SCALE GENOMIC DNA]</scope>
    <source>
        <strain evidence="1 2">FJ4-8</strain>
    </source>
</reference>
<proteinExistence type="predicted"/>
<dbReference type="EMBL" id="QEAS01000050">
    <property type="protein sequence ID" value="PWG77949.1"/>
    <property type="molecule type" value="Genomic_DNA"/>
</dbReference>
<dbReference type="RefSeq" id="WP_158280868.1">
    <property type="nucleotide sequence ID" value="NZ_QEAS01000050.1"/>
</dbReference>
<accession>A0A2U2P9Z1</accession>
<comment type="caution">
    <text evidence="1">The sequence shown here is derived from an EMBL/GenBank/DDBJ whole genome shotgun (WGS) entry which is preliminary data.</text>
</comment>
<gene>
    <name evidence="1" type="ORF">DDR33_24775</name>
</gene>
<dbReference type="AlphaFoldDB" id="A0A2U2P9Z1"/>
<sequence>VPPLVVELDAEQPDIAQACPDRPLLYGRQEAPGERGGGGLQNCISPSPPELAFTLQANFPYHSDILFPLLTYGKPKR</sequence>
<evidence type="ECO:0000313" key="1">
    <source>
        <dbReference type="EMBL" id="PWG77949.1"/>
    </source>
</evidence>
<organism evidence="1 2">
    <name type="scientific">Pararcticibacter amylolyticus</name>
    <dbReference type="NCBI Taxonomy" id="2173175"/>
    <lineage>
        <taxon>Bacteria</taxon>
        <taxon>Pseudomonadati</taxon>
        <taxon>Bacteroidota</taxon>
        <taxon>Sphingobacteriia</taxon>
        <taxon>Sphingobacteriales</taxon>
        <taxon>Sphingobacteriaceae</taxon>
        <taxon>Pararcticibacter</taxon>
    </lineage>
</organism>
<dbReference type="Proteomes" id="UP000245647">
    <property type="component" value="Unassembled WGS sequence"/>
</dbReference>
<protein>
    <submittedName>
        <fullName evidence="1">Uncharacterized protein</fullName>
    </submittedName>
</protein>
<keyword evidence="2" id="KW-1185">Reference proteome</keyword>
<feature type="non-terminal residue" evidence="1">
    <location>
        <position position="1"/>
    </location>
</feature>